<dbReference type="InterPro" id="IPR013325">
    <property type="entry name" value="RNA_pol_sigma_r2"/>
</dbReference>
<evidence type="ECO:0000256" key="2">
    <source>
        <dbReference type="ARBA" id="ARBA00011344"/>
    </source>
</evidence>
<dbReference type="GO" id="GO:0016987">
    <property type="term" value="F:sigma factor activity"/>
    <property type="evidence" value="ECO:0007669"/>
    <property type="project" value="UniProtKB-KW"/>
</dbReference>
<dbReference type="EMBL" id="BMMK01000058">
    <property type="protein sequence ID" value="GGM82868.1"/>
    <property type="molecule type" value="Genomic_DNA"/>
</dbReference>
<feature type="domain" description="RNA polymerase sigma-70 region 2" evidence="6">
    <location>
        <begin position="18"/>
        <end position="82"/>
    </location>
</feature>
<dbReference type="Gene3D" id="1.10.1740.10">
    <property type="match status" value="1"/>
</dbReference>
<evidence type="ECO:0000259" key="7">
    <source>
        <dbReference type="Pfam" id="PF08281"/>
    </source>
</evidence>
<reference evidence="8" key="2">
    <citation type="submission" date="2020-09" db="EMBL/GenBank/DDBJ databases">
        <authorList>
            <person name="Sun Q."/>
            <person name="Zhou Y."/>
        </authorList>
    </citation>
    <scope>NUCLEOTIDE SEQUENCE</scope>
    <source>
        <strain evidence="8">CGMCC 4.5737</strain>
    </source>
</reference>
<dbReference type="NCBIfam" id="NF007214">
    <property type="entry name" value="PRK09636.1"/>
    <property type="match status" value="1"/>
</dbReference>
<dbReference type="InterPro" id="IPR007627">
    <property type="entry name" value="RNA_pol_sigma70_r2"/>
</dbReference>
<dbReference type="AlphaFoldDB" id="A0A8J3CKJ7"/>
<keyword evidence="9" id="KW-1185">Reference proteome</keyword>
<organism evidence="8 9">
    <name type="scientific">Longimycelium tulufanense</name>
    <dbReference type="NCBI Taxonomy" id="907463"/>
    <lineage>
        <taxon>Bacteria</taxon>
        <taxon>Bacillati</taxon>
        <taxon>Actinomycetota</taxon>
        <taxon>Actinomycetes</taxon>
        <taxon>Pseudonocardiales</taxon>
        <taxon>Pseudonocardiaceae</taxon>
        <taxon>Longimycelium</taxon>
    </lineage>
</organism>
<evidence type="ECO:0000256" key="4">
    <source>
        <dbReference type="ARBA" id="ARBA00023082"/>
    </source>
</evidence>
<keyword evidence="3" id="KW-0805">Transcription regulation</keyword>
<evidence type="ECO:0000313" key="9">
    <source>
        <dbReference type="Proteomes" id="UP000637578"/>
    </source>
</evidence>
<dbReference type="PANTHER" id="PTHR30173:SF36">
    <property type="entry name" value="ECF RNA POLYMERASE SIGMA FACTOR SIGJ"/>
    <property type="match status" value="1"/>
</dbReference>
<name>A0A8J3CKJ7_9PSEU</name>
<dbReference type="InterPro" id="IPR014284">
    <property type="entry name" value="RNA_pol_sigma-70_dom"/>
</dbReference>
<dbReference type="Gene3D" id="1.10.10.10">
    <property type="entry name" value="Winged helix-like DNA-binding domain superfamily/Winged helix DNA-binding domain"/>
    <property type="match status" value="1"/>
</dbReference>
<reference evidence="8" key="1">
    <citation type="journal article" date="2014" name="Int. J. Syst. Evol. Microbiol.">
        <title>Complete genome sequence of Corynebacterium casei LMG S-19264T (=DSM 44701T), isolated from a smear-ripened cheese.</title>
        <authorList>
            <consortium name="US DOE Joint Genome Institute (JGI-PGF)"/>
            <person name="Walter F."/>
            <person name="Albersmeier A."/>
            <person name="Kalinowski J."/>
            <person name="Ruckert C."/>
        </authorList>
    </citation>
    <scope>NUCLEOTIDE SEQUENCE</scope>
    <source>
        <strain evidence="8">CGMCC 4.5737</strain>
    </source>
</reference>
<dbReference type="SUPFAM" id="SSF88946">
    <property type="entry name" value="Sigma2 domain of RNA polymerase sigma factors"/>
    <property type="match status" value="1"/>
</dbReference>
<evidence type="ECO:0000256" key="3">
    <source>
        <dbReference type="ARBA" id="ARBA00023015"/>
    </source>
</evidence>
<evidence type="ECO:0000313" key="8">
    <source>
        <dbReference type="EMBL" id="GGM82868.1"/>
    </source>
</evidence>
<gene>
    <name evidence="8" type="primary">rpoE</name>
    <name evidence="8" type="ORF">GCM10012275_61750</name>
</gene>
<dbReference type="Gene3D" id="3.10.450.50">
    <property type="match status" value="1"/>
</dbReference>
<dbReference type="SUPFAM" id="SSF88659">
    <property type="entry name" value="Sigma3 and sigma4 domains of RNA polymerase sigma factors"/>
    <property type="match status" value="1"/>
</dbReference>
<accession>A0A8J3CKJ7</accession>
<dbReference type="Pfam" id="PF08281">
    <property type="entry name" value="Sigma70_r4_2"/>
    <property type="match status" value="1"/>
</dbReference>
<proteinExistence type="inferred from homology"/>
<dbReference type="NCBIfam" id="TIGR02937">
    <property type="entry name" value="sigma70-ECF"/>
    <property type="match status" value="1"/>
</dbReference>
<dbReference type="Proteomes" id="UP000637578">
    <property type="component" value="Unassembled WGS sequence"/>
</dbReference>
<dbReference type="InterPro" id="IPR013324">
    <property type="entry name" value="RNA_pol_sigma_r3/r4-like"/>
</dbReference>
<dbReference type="GO" id="GO:0003677">
    <property type="term" value="F:DNA binding"/>
    <property type="evidence" value="ECO:0007669"/>
    <property type="project" value="InterPro"/>
</dbReference>
<sequence>MLADMSSGLDALTDSFVALQPHLVGAAYRIVGTVGDAEDAVQEAWLRLSRLTPGERAAIEDLRAWLITVVGRLCLDRLRSAAARRERYVGTWLPEPVVRPLGPTPVKDPLDAAVRDEDLRLAALVVLQRLTPEQRVAFVLHDAFAVPFPEIAETLGCSAAAARQHASRARRAVADAEPPPRAELAEQQRVLDAFLSAFVHGDVAKIVRMLHPDAVVIGDGGGKARTARRAVFGAEKVARFLVGLSRKYYGRSELVTARVVLVNGDLGLLVPAVVDERGGLAAAHRVVTFAVRDGRLAAVYDVVNPDKLTRVAW</sequence>
<dbReference type="InterPro" id="IPR013249">
    <property type="entry name" value="RNA_pol_sigma70_r4_t2"/>
</dbReference>
<keyword evidence="5" id="KW-0804">Transcription</keyword>
<dbReference type="InterPro" id="IPR032710">
    <property type="entry name" value="NTF2-like_dom_sf"/>
</dbReference>
<dbReference type="SUPFAM" id="SSF54427">
    <property type="entry name" value="NTF2-like"/>
    <property type="match status" value="1"/>
</dbReference>
<dbReference type="InterPro" id="IPR036388">
    <property type="entry name" value="WH-like_DNA-bd_sf"/>
</dbReference>
<keyword evidence="4" id="KW-0731">Sigma factor</keyword>
<comment type="caution">
    <text evidence="8">The sequence shown here is derived from an EMBL/GenBank/DDBJ whole genome shotgun (WGS) entry which is preliminary data.</text>
</comment>
<dbReference type="GO" id="GO:0006352">
    <property type="term" value="P:DNA-templated transcription initiation"/>
    <property type="evidence" value="ECO:0007669"/>
    <property type="project" value="InterPro"/>
</dbReference>
<comment type="subunit">
    <text evidence="2">Interacts transiently with the RNA polymerase catalytic core formed by RpoA, RpoB, RpoC and RpoZ (2 alpha, 1 beta, 1 beta' and 1 omega subunit) to form the RNA polymerase holoenzyme that can initiate transcription.</text>
</comment>
<feature type="domain" description="RNA polymerase sigma factor 70 region 4 type 2" evidence="7">
    <location>
        <begin position="124"/>
        <end position="172"/>
    </location>
</feature>
<comment type="similarity">
    <text evidence="1">Belongs to the sigma-70 factor family. ECF subfamily.</text>
</comment>
<protein>
    <submittedName>
        <fullName evidence="8">RNA polymerase sigma factor SigJ</fullName>
    </submittedName>
</protein>
<evidence type="ECO:0000256" key="1">
    <source>
        <dbReference type="ARBA" id="ARBA00010641"/>
    </source>
</evidence>
<evidence type="ECO:0000256" key="5">
    <source>
        <dbReference type="ARBA" id="ARBA00023163"/>
    </source>
</evidence>
<dbReference type="PANTHER" id="PTHR30173">
    <property type="entry name" value="SIGMA 19 FACTOR"/>
    <property type="match status" value="1"/>
</dbReference>
<dbReference type="InterPro" id="IPR052704">
    <property type="entry name" value="ECF_Sigma-70_Domain"/>
</dbReference>
<dbReference type="Pfam" id="PF04542">
    <property type="entry name" value="Sigma70_r2"/>
    <property type="match status" value="1"/>
</dbReference>
<evidence type="ECO:0000259" key="6">
    <source>
        <dbReference type="Pfam" id="PF04542"/>
    </source>
</evidence>